<sequence>MSSLVVCTAVIGASMTGHLPPAHFVWLGVLVLALISALSASIHTEPEGWGLASIQALGGASGFLILLACLFIFEVSSPKRELAAEAMAWMAVFSLAVLPVYGFTAYVWNRWRALKV</sequence>
<feature type="transmembrane region" description="Helical" evidence="1">
    <location>
        <begin position="87"/>
        <end position="108"/>
    </location>
</feature>
<dbReference type="Proteomes" id="UP000528595">
    <property type="component" value="Unassembled WGS sequence"/>
</dbReference>
<keyword evidence="1" id="KW-0812">Transmembrane</keyword>
<organism evidence="2">
    <name type="scientific">Xanthomonas arboricola</name>
    <dbReference type="NCBI Taxonomy" id="56448"/>
    <lineage>
        <taxon>Bacteria</taxon>
        <taxon>Pseudomonadati</taxon>
        <taxon>Pseudomonadota</taxon>
        <taxon>Gammaproteobacteria</taxon>
        <taxon>Lysobacterales</taxon>
        <taxon>Lysobacteraceae</taxon>
        <taxon>Xanthomonas</taxon>
    </lineage>
</organism>
<reference evidence="2" key="1">
    <citation type="submission" date="2020-08" db="EMBL/GenBank/DDBJ databases">
        <title>Studying the diversity of plant-associated saprophytic bacteria and their role in host health and plant-pathogen interactions.</title>
        <authorList>
            <person name="Potnis N."/>
        </authorList>
    </citation>
    <scope>NUCLEOTIDE SEQUENCE</scope>
    <source>
        <strain evidence="2">F21</strain>
    </source>
</reference>
<name>A0AB73H273_9XANT</name>
<feature type="transmembrane region" description="Helical" evidence="1">
    <location>
        <begin position="26"/>
        <end position="44"/>
    </location>
</feature>
<gene>
    <name evidence="2" type="ORF">FHR65_004100</name>
</gene>
<dbReference type="EMBL" id="JACIIQ010000025">
    <property type="protein sequence ID" value="MBB5672499.1"/>
    <property type="molecule type" value="Genomic_DNA"/>
</dbReference>
<keyword evidence="1" id="KW-1133">Transmembrane helix</keyword>
<evidence type="ECO:0000256" key="1">
    <source>
        <dbReference type="SAM" id="Phobius"/>
    </source>
</evidence>
<keyword evidence="1" id="KW-0472">Membrane</keyword>
<proteinExistence type="predicted"/>
<comment type="caution">
    <text evidence="2">The sequence shown here is derived from an EMBL/GenBank/DDBJ whole genome shotgun (WGS) entry which is preliminary data.</text>
</comment>
<protein>
    <submittedName>
        <fullName evidence="2">Membrane-anchored protein</fullName>
    </submittedName>
</protein>
<dbReference type="RefSeq" id="WP_184578784.1">
    <property type="nucleotide sequence ID" value="NZ_JACIIQ010000025.1"/>
</dbReference>
<dbReference type="AlphaFoldDB" id="A0AB73H273"/>
<accession>A0AB73H273</accession>
<evidence type="ECO:0000313" key="2">
    <source>
        <dbReference type="EMBL" id="MBB5672499.1"/>
    </source>
</evidence>
<feature type="transmembrane region" description="Helical" evidence="1">
    <location>
        <begin position="56"/>
        <end position="75"/>
    </location>
</feature>